<evidence type="ECO:0000259" key="11">
    <source>
        <dbReference type="Pfam" id="PF08546"/>
    </source>
</evidence>
<protein>
    <recommendedName>
        <fullName evidence="4">2-dehydropantoate 2-reductase</fullName>
        <ecNumber evidence="3">1.1.1.169</ecNumber>
    </recommendedName>
    <alternativeName>
        <fullName evidence="8">Ketopantoate reductase</fullName>
    </alternativeName>
</protein>
<dbReference type="STRING" id="443152.MDG893_11176"/>
<reference evidence="12 13" key="1">
    <citation type="submission" date="2007-06" db="EMBL/GenBank/DDBJ databases">
        <authorList>
            <person name="Green D."/>
            <person name="Ferriera S."/>
            <person name="Johnson J."/>
            <person name="Kravitz S."/>
            <person name="Beeson K."/>
            <person name="Sutton G."/>
            <person name="Rogers Y.-H."/>
            <person name="Friedman R."/>
            <person name="Frazier M."/>
            <person name="Venter J.C."/>
        </authorList>
    </citation>
    <scope>NUCLEOTIDE SEQUENCE [LARGE SCALE GENOMIC DNA]</scope>
    <source>
        <strain evidence="12 13">DG893</strain>
    </source>
</reference>
<evidence type="ECO:0000259" key="10">
    <source>
        <dbReference type="Pfam" id="PF02558"/>
    </source>
</evidence>
<dbReference type="Gene3D" id="1.10.1040.10">
    <property type="entry name" value="N-(1-d-carboxylethyl)-l-norvaline Dehydrogenase, domain 2"/>
    <property type="match status" value="1"/>
</dbReference>
<gene>
    <name evidence="12" type="ORF">MDG893_11176</name>
</gene>
<dbReference type="GO" id="GO:0005737">
    <property type="term" value="C:cytoplasm"/>
    <property type="evidence" value="ECO:0007669"/>
    <property type="project" value="TreeGrafter"/>
</dbReference>
<comment type="pathway">
    <text evidence="1">Cofactor biosynthesis; (R)-pantothenate biosynthesis; (R)-pantoate from 3-methyl-2-oxobutanoate: step 2/2.</text>
</comment>
<dbReference type="GO" id="GO:0008677">
    <property type="term" value="F:2-dehydropantoate 2-reductase activity"/>
    <property type="evidence" value="ECO:0007669"/>
    <property type="project" value="UniProtKB-EC"/>
</dbReference>
<dbReference type="Gene3D" id="3.40.50.720">
    <property type="entry name" value="NAD(P)-binding Rossmann-like Domain"/>
    <property type="match status" value="1"/>
</dbReference>
<sequence length="359" mass="39516">MTLAGSPSTIWENNKAKPVTQSSFKVVIFGAGSIGCYLGGRLLSSGVNVVMVGRKAMQERLRTSPLTVTDYEGFRFHSQLAEHQYVTFAEAAGNADLVLVTVKSAATSEAGKQLAPWVSEGIPVVSLQNGISNAEHLQAAMPNANVLAGMVPFNVLQQEPGHFHQGTQGHLMADRHPSLEHALPWFEHAGLPLELRRDIESVMWSKLLLNLNNPVNALSGVPLLEELSQRDYRRCLAMAQRETLELLKAAGIPTVKLTGLTTKLIPSVMSLPDWLFTRLAKRMLTIDPVARSSMWEDLQAGRPTEIDWINGEVVKLAEKLGTDAPVNRKLVRLMHQREETEKTWGASELLNELTGHSRP</sequence>
<dbReference type="GO" id="GO:0050661">
    <property type="term" value="F:NADP binding"/>
    <property type="evidence" value="ECO:0007669"/>
    <property type="project" value="TreeGrafter"/>
</dbReference>
<dbReference type="InterPro" id="IPR013332">
    <property type="entry name" value="KPR_N"/>
</dbReference>
<organism evidence="12 13">
    <name type="scientific">Marinobacter algicola DG893</name>
    <dbReference type="NCBI Taxonomy" id="443152"/>
    <lineage>
        <taxon>Bacteria</taxon>
        <taxon>Pseudomonadati</taxon>
        <taxon>Pseudomonadota</taxon>
        <taxon>Gammaproteobacteria</taxon>
        <taxon>Pseudomonadales</taxon>
        <taxon>Marinobacteraceae</taxon>
        <taxon>Marinobacter</taxon>
    </lineage>
</organism>
<comment type="catalytic activity">
    <reaction evidence="9">
        <text>(R)-pantoate + NADP(+) = 2-dehydropantoate + NADPH + H(+)</text>
        <dbReference type="Rhea" id="RHEA:16233"/>
        <dbReference type="ChEBI" id="CHEBI:11561"/>
        <dbReference type="ChEBI" id="CHEBI:15378"/>
        <dbReference type="ChEBI" id="CHEBI:15980"/>
        <dbReference type="ChEBI" id="CHEBI:57783"/>
        <dbReference type="ChEBI" id="CHEBI:58349"/>
        <dbReference type="EC" id="1.1.1.169"/>
    </reaction>
</comment>
<feature type="domain" description="Ketopantoate reductase C-terminal" evidence="11">
    <location>
        <begin position="198"/>
        <end position="338"/>
    </location>
</feature>
<evidence type="ECO:0000256" key="1">
    <source>
        <dbReference type="ARBA" id="ARBA00004994"/>
    </source>
</evidence>
<dbReference type="NCBIfam" id="NF006083">
    <property type="entry name" value="PRK08229.1"/>
    <property type="match status" value="1"/>
</dbReference>
<evidence type="ECO:0000256" key="9">
    <source>
        <dbReference type="ARBA" id="ARBA00048793"/>
    </source>
</evidence>
<dbReference type="SUPFAM" id="SSF51735">
    <property type="entry name" value="NAD(P)-binding Rossmann-fold domains"/>
    <property type="match status" value="1"/>
</dbReference>
<dbReference type="InterPro" id="IPR003710">
    <property type="entry name" value="ApbA"/>
</dbReference>
<name>A6EVB0_9GAMM</name>
<evidence type="ECO:0000256" key="5">
    <source>
        <dbReference type="ARBA" id="ARBA00022655"/>
    </source>
</evidence>
<accession>A6EVB0</accession>
<evidence type="ECO:0000256" key="8">
    <source>
        <dbReference type="ARBA" id="ARBA00032024"/>
    </source>
</evidence>
<dbReference type="Pfam" id="PF02558">
    <property type="entry name" value="ApbA"/>
    <property type="match status" value="1"/>
</dbReference>
<evidence type="ECO:0000313" key="13">
    <source>
        <dbReference type="Proteomes" id="UP000005856"/>
    </source>
</evidence>
<dbReference type="eggNOG" id="COG1893">
    <property type="taxonomic scope" value="Bacteria"/>
</dbReference>
<dbReference type="InterPro" id="IPR050838">
    <property type="entry name" value="Ketopantoate_reductase"/>
</dbReference>
<dbReference type="UniPathway" id="UPA00028">
    <property type="reaction ID" value="UER00004"/>
</dbReference>
<dbReference type="EMBL" id="ABCP01000001">
    <property type="protein sequence ID" value="EDM49759.1"/>
    <property type="molecule type" value="Genomic_DNA"/>
</dbReference>
<dbReference type="SUPFAM" id="SSF48179">
    <property type="entry name" value="6-phosphogluconate dehydrogenase C-terminal domain-like"/>
    <property type="match status" value="1"/>
</dbReference>
<evidence type="ECO:0000256" key="7">
    <source>
        <dbReference type="ARBA" id="ARBA00023002"/>
    </source>
</evidence>
<keyword evidence="6" id="KW-0521">NADP</keyword>
<dbReference type="InterPro" id="IPR013752">
    <property type="entry name" value="KPA_reductase"/>
</dbReference>
<dbReference type="NCBIfam" id="TIGR00745">
    <property type="entry name" value="apbA_panE"/>
    <property type="match status" value="1"/>
</dbReference>
<keyword evidence="7" id="KW-0560">Oxidoreductase</keyword>
<evidence type="ECO:0000256" key="6">
    <source>
        <dbReference type="ARBA" id="ARBA00022857"/>
    </source>
</evidence>
<dbReference type="InterPro" id="IPR008927">
    <property type="entry name" value="6-PGluconate_DH-like_C_sf"/>
</dbReference>
<comment type="caution">
    <text evidence="12">The sequence shown here is derived from an EMBL/GenBank/DDBJ whole genome shotgun (WGS) entry which is preliminary data.</text>
</comment>
<dbReference type="AlphaFoldDB" id="A6EVB0"/>
<dbReference type="Proteomes" id="UP000005856">
    <property type="component" value="Unassembled WGS sequence"/>
</dbReference>
<evidence type="ECO:0000256" key="3">
    <source>
        <dbReference type="ARBA" id="ARBA00013014"/>
    </source>
</evidence>
<dbReference type="PANTHER" id="PTHR43765">
    <property type="entry name" value="2-DEHYDROPANTOATE 2-REDUCTASE-RELATED"/>
    <property type="match status" value="1"/>
</dbReference>
<dbReference type="Pfam" id="PF08546">
    <property type="entry name" value="ApbA_C"/>
    <property type="match status" value="1"/>
</dbReference>
<dbReference type="InterPro" id="IPR036291">
    <property type="entry name" value="NAD(P)-bd_dom_sf"/>
</dbReference>
<proteinExistence type="inferred from homology"/>
<keyword evidence="13" id="KW-1185">Reference proteome</keyword>
<comment type="similarity">
    <text evidence="2">Belongs to the ketopantoate reductase family.</text>
</comment>
<keyword evidence="5" id="KW-0566">Pantothenate biosynthesis</keyword>
<evidence type="ECO:0000256" key="4">
    <source>
        <dbReference type="ARBA" id="ARBA00019465"/>
    </source>
</evidence>
<dbReference type="GO" id="GO:0015940">
    <property type="term" value="P:pantothenate biosynthetic process"/>
    <property type="evidence" value="ECO:0007669"/>
    <property type="project" value="UniProtKB-UniPathway"/>
</dbReference>
<dbReference type="PANTHER" id="PTHR43765:SF2">
    <property type="entry name" value="2-DEHYDROPANTOATE 2-REDUCTASE"/>
    <property type="match status" value="1"/>
</dbReference>
<dbReference type="InterPro" id="IPR013328">
    <property type="entry name" value="6PGD_dom2"/>
</dbReference>
<dbReference type="EC" id="1.1.1.169" evidence="3"/>
<feature type="domain" description="Ketopantoate reductase N-terminal" evidence="10">
    <location>
        <begin position="26"/>
        <end position="171"/>
    </location>
</feature>
<evidence type="ECO:0000313" key="12">
    <source>
        <dbReference type="EMBL" id="EDM49759.1"/>
    </source>
</evidence>
<evidence type="ECO:0000256" key="2">
    <source>
        <dbReference type="ARBA" id="ARBA00007870"/>
    </source>
</evidence>